<dbReference type="RefSeq" id="WP_310834561.1">
    <property type="nucleotide sequence ID" value="NZ_JAALHA020000052.1"/>
</dbReference>
<proteinExistence type="predicted"/>
<organism evidence="2 3">
    <name type="scientific">Aetokthonos hydrillicola Thurmond2011</name>
    <dbReference type="NCBI Taxonomy" id="2712845"/>
    <lineage>
        <taxon>Bacteria</taxon>
        <taxon>Bacillati</taxon>
        <taxon>Cyanobacteriota</taxon>
        <taxon>Cyanophyceae</taxon>
        <taxon>Nostocales</taxon>
        <taxon>Hapalosiphonaceae</taxon>
        <taxon>Aetokthonos</taxon>
    </lineage>
</organism>
<sequence>MPEASSREFRPDLEREFQYLLGQMPRVDRETFQGLVIENAEVSERVLEAENELFDAWVRGALPREWKPLFEERLLSTPEGVRKAHTAKALMRSPVAMPAPAPSRWSGWMRRVAAIFCFAAAAGGGVWGEPGGDREGRARGETEGAARAGTGAPRLQAVARGGAGGGGPEVRGGAGAGRNPGAR</sequence>
<feature type="compositionally biased region" description="Low complexity" evidence="1">
    <location>
        <begin position="145"/>
        <end position="160"/>
    </location>
</feature>
<dbReference type="EMBL" id="JAALHA020000052">
    <property type="protein sequence ID" value="MDR9900990.1"/>
    <property type="molecule type" value="Genomic_DNA"/>
</dbReference>
<feature type="non-terminal residue" evidence="2">
    <location>
        <position position="183"/>
    </location>
</feature>
<name>A0AAP5IIW7_9CYAN</name>
<feature type="compositionally biased region" description="Basic and acidic residues" evidence="1">
    <location>
        <begin position="131"/>
        <end position="144"/>
    </location>
</feature>
<feature type="compositionally biased region" description="Gly residues" evidence="1">
    <location>
        <begin position="161"/>
        <end position="183"/>
    </location>
</feature>
<reference evidence="3" key="1">
    <citation type="journal article" date="2021" name="Science">
        <title>Hunting the eagle killer: A cyanobacterial neurotoxin causes vacuolar myelinopathy.</title>
        <authorList>
            <person name="Breinlinger S."/>
            <person name="Phillips T.J."/>
            <person name="Haram B.N."/>
            <person name="Mares J."/>
            <person name="Martinez Yerena J.A."/>
            <person name="Hrouzek P."/>
            <person name="Sobotka R."/>
            <person name="Henderson W.M."/>
            <person name="Schmieder P."/>
            <person name="Williams S.M."/>
            <person name="Lauderdale J.D."/>
            <person name="Wilde H.D."/>
            <person name="Gerrin W."/>
            <person name="Kust A."/>
            <person name="Washington J.W."/>
            <person name="Wagner C."/>
            <person name="Geier B."/>
            <person name="Liebeke M."/>
            <person name="Enke H."/>
            <person name="Niedermeyer T.H.J."/>
            <person name="Wilde S.B."/>
        </authorList>
    </citation>
    <scope>NUCLEOTIDE SEQUENCE [LARGE SCALE GENOMIC DNA]</scope>
    <source>
        <strain evidence="3">Thurmond2011</strain>
    </source>
</reference>
<comment type="caution">
    <text evidence="2">The sequence shown here is derived from an EMBL/GenBank/DDBJ whole genome shotgun (WGS) entry which is preliminary data.</text>
</comment>
<dbReference type="AlphaFoldDB" id="A0AAP5IIW7"/>
<accession>A0AAP5IIW7</accession>
<feature type="region of interest" description="Disordered" evidence="1">
    <location>
        <begin position="127"/>
        <end position="183"/>
    </location>
</feature>
<dbReference type="Proteomes" id="UP000667802">
    <property type="component" value="Unassembled WGS sequence"/>
</dbReference>
<protein>
    <submittedName>
        <fullName evidence="2">Uncharacterized protein</fullName>
    </submittedName>
</protein>
<keyword evidence="3" id="KW-1185">Reference proteome</keyword>
<evidence type="ECO:0000313" key="2">
    <source>
        <dbReference type="EMBL" id="MDR9900990.1"/>
    </source>
</evidence>
<evidence type="ECO:0000313" key="3">
    <source>
        <dbReference type="Proteomes" id="UP000667802"/>
    </source>
</evidence>
<evidence type="ECO:0000256" key="1">
    <source>
        <dbReference type="SAM" id="MobiDB-lite"/>
    </source>
</evidence>
<gene>
    <name evidence="2" type="ORF">G7B40_042215</name>
</gene>